<dbReference type="EMBL" id="JACXZA010000001">
    <property type="protein sequence ID" value="MBD3918417.1"/>
    <property type="molecule type" value="Genomic_DNA"/>
</dbReference>
<protein>
    <submittedName>
        <fullName evidence="1">Uncharacterized protein</fullName>
    </submittedName>
</protein>
<dbReference type="Proteomes" id="UP000609346">
    <property type="component" value="Unassembled WGS sequence"/>
</dbReference>
<dbReference type="RefSeq" id="WP_191202609.1">
    <property type="nucleotide sequence ID" value="NZ_JACXZA010000001.1"/>
</dbReference>
<evidence type="ECO:0000313" key="2">
    <source>
        <dbReference type="Proteomes" id="UP000609346"/>
    </source>
</evidence>
<sequence length="235" mass="26901">MANIESAIDECINYIMWSNPNQDYSRTEDSAPYIGQQVSAEVRVYTDSSGDRKVYVQSNIDIWNNALFQFKRLDGSVYCTGHTTPAKRSWPTGDYDVIDTFWLQVQPSRDPHFGNSPDKDRMIESMEIKLTADCQDYLAGSDWALWVDTDFYLVDFFEYEATATIWAVRNNGDAYLKGLIAELDPIRNEYTATSLKGYGVENILNNNDADRVQFDIQTRNAIKHYQCTESGLKSI</sequence>
<accession>A0ABR8MR06</accession>
<name>A0ABR8MR06_9BACL</name>
<evidence type="ECO:0000313" key="1">
    <source>
        <dbReference type="EMBL" id="MBD3918417.1"/>
    </source>
</evidence>
<organism evidence="1 2">
    <name type="scientific">Paenibacillus terricola</name>
    <dbReference type="NCBI Taxonomy" id="2763503"/>
    <lineage>
        <taxon>Bacteria</taxon>
        <taxon>Bacillati</taxon>
        <taxon>Bacillota</taxon>
        <taxon>Bacilli</taxon>
        <taxon>Bacillales</taxon>
        <taxon>Paenibacillaceae</taxon>
        <taxon>Paenibacillus</taxon>
    </lineage>
</organism>
<reference evidence="1 2" key="1">
    <citation type="submission" date="2020-09" db="EMBL/GenBank/DDBJ databases">
        <title>Paenibacillus sp. strain PR3 16S rRNA gene Genome sequencing and assembly.</title>
        <authorList>
            <person name="Kim J."/>
        </authorList>
    </citation>
    <scope>NUCLEOTIDE SEQUENCE [LARGE SCALE GENOMIC DNA]</scope>
    <source>
        <strain evidence="1 2">PR3</strain>
    </source>
</reference>
<keyword evidence="2" id="KW-1185">Reference proteome</keyword>
<comment type="caution">
    <text evidence="1">The sequence shown here is derived from an EMBL/GenBank/DDBJ whole genome shotgun (WGS) entry which is preliminary data.</text>
</comment>
<proteinExistence type="predicted"/>
<gene>
    <name evidence="1" type="ORF">H8B09_06590</name>
</gene>